<dbReference type="InterPro" id="IPR018960">
    <property type="entry name" value="DUF1990"/>
</dbReference>
<dbReference type="PANTHER" id="PTHR34202:SF1">
    <property type="entry name" value="UPF0548 PROTEIN"/>
    <property type="match status" value="1"/>
</dbReference>
<dbReference type="EMBL" id="BFEA01000028">
    <property type="protein sequence ID" value="GBG62412.1"/>
    <property type="molecule type" value="Genomic_DNA"/>
</dbReference>
<organism evidence="2 3">
    <name type="scientific">Chara braunii</name>
    <name type="common">Braun's stonewort</name>
    <dbReference type="NCBI Taxonomy" id="69332"/>
    <lineage>
        <taxon>Eukaryota</taxon>
        <taxon>Viridiplantae</taxon>
        <taxon>Streptophyta</taxon>
        <taxon>Charophyceae</taxon>
        <taxon>Charales</taxon>
        <taxon>Characeae</taxon>
        <taxon>Chara</taxon>
    </lineage>
</organism>
<comment type="caution">
    <text evidence="2">The sequence shown here is derived from an EMBL/GenBank/DDBJ whole genome shotgun (WGS) entry which is preliminary data.</text>
</comment>
<dbReference type="Proteomes" id="UP000265515">
    <property type="component" value="Unassembled WGS sequence"/>
</dbReference>
<accession>A0A388JXE6</accession>
<evidence type="ECO:0000313" key="2">
    <source>
        <dbReference type="EMBL" id="GBG62412.1"/>
    </source>
</evidence>
<evidence type="ECO:0000259" key="1">
    <source>
        <dbReference type="Pfam" id="PF09348"/>
    </source>
</evidence>
<dbReference type="AlphaFoldDB" id="A0A388JXE6"/>
<protein>
    <recommendedName>
        <fullName evidence="1">DUF1990 domain-containing protein</fullName>
    </recommendedName>
</protein>
<dbReference type="OrthoDB" id="46304at2759"/>
<proteinExistence type="predicted"/>
<name>A0A388JXE6_CHABU</name>
<dbReference type="Pfam" id="PF09348">
    <property type="entry name" value="DUF1990"/>
    <property type="match status" value="1"/>
</dbReference>
<dbReference type="PANTHER" id="PTHR34202">
    <property type="entry name" value="UPF0548 PROTEIN"/>
    <property type="match status" value="1"/>
</dbReference>
<gene>
    <name evidence="2" type="ORF">CBR_g30366</name>
</gene>
<keyword evidence="3" id="KW-1185">Reference proteome</keyword>
<feature type="domain" description="DUF1990" evidence="1">
    <location>
        <begin position="96"/>
        <end position="146"/>
    </location>
</feature>
<reference evidence="2 3" key="1">
    <citation type="journal article" date="2018" name="Cell">
        <title>The Chara Genome: Secondary Complexity and Implications for Plant Terrestrialization.</title>
        <authorList>
            <person name="Nishiyama T."/>
            <person name="Sakayama H."/>
            <person name="Vries J.D."/>
            <person name="Buschmann H."/>
            <person name="Saint-Marcoux D."/>
            <person name="Ullrich K.K."/>
            <person name="Haas F.B."/>
            <person name="Vanderstraeten L."/>
            <person name="Becker D."/>
            <person name="Lang D."/>
            <person name="Vosolsobe S."/>
            <person name="Rombauts S."/>
            <person name="Wilhelmsson P.K.I."/>
            <person name="Janitza P."/>
            <person name="Kern R."/>
            <person name="Heyl A."/>
            <person name="Rumpler F."/>
            <person name="Villalobos L.I.A.C."/>
            <person name="Clay J.M."/>
            <person name="Skokan R."/>
            <person name="Toyoda A."/>
            <person name="Suzuki Y."/>
            <person name="Kagoshima H."/>
            <person name="Schijlen E."/>
            <person name="Tajeshwar N."/>
            <person name="Catarino B."/>
            <person name="Hetherington A.J."/>
            <person name="Saltykova A."/>
            <person name="Bonnot C."/>
            <person name="Breuninger H."/>
            <person name="Symeonidi A."/>
            <person name="Radhakrishnan G.V."/>
            <person name="Van Nieuwerburgh F."/>
            <person name="Deforce D."/>
            <person name="Chang C."/>
            <person name="Karol K.G."/>
            <person name="Hedrich R."/>
            <person name="Ulvskov P."/>
            <person name="Glockner G."/>
            <person name="Delwiche C.F."/>
            <person name="Petrasek J."/>
            <person name="Van de Peer Y."/>
            <person name="Friml J."/>
            <person name="Beilby M."/>
            <person name="Dolan L."/>
            <person name="Kohara Y."/>
            <person name="Sugano S."/>
            <person name="Fujiyama A."/>
            <person name="Delaux P.-M."/>
            <person name="Quint M."/>
            <person name="TheiBen G."/>
            <person name="Hagemann M."/>
            <person name="Harholt J."/>
            <person name="Dunand C."/>
            <person name="Zachgo S."/>
            <person name="Langdale J."/>
            <person name="Maumus F."/>
            <person name="Straeten D.V.D."/>
            <person name="Gould S.B."/>
            <person name="Rensing S.A."/>
        </authorList>
    </citation>
    <scope>NUCLEOTIDE SEQUENCE [LARGE SCALE GENOMIC DNA]</scope>
    <source>
        <strain evidence="2 3">S276</strain>
    </source>
</reference>
<sequence length="162" mass="18482">MNRSGHSPWSQIWSLHEYIAVASASVKCCCQWRDVHSISNYERQLLLLLSLSGAALPFMTCRVAGCRLFFLPVVLGHIDRGNLDIPSGHRWRGGKAGEERFAVDWREDGLVWYEVMVFSRLANLVRPAIYPLVRYVQRQFGKQLAEAMENYMGSKTPQPKPS</sequence>
<evidence type="ECO:0000313" key="3">
    <source>
        <dbReference type="Proteomes" id="UP000265515"/>
    </source>
</evidence>
<dbReference type="Gramene" id="GBG62412">
    <property type="protein sequence ID" value="GBG62412"/>
    <property type="gene ID" value="CBR_g30366"/>
</dbReference>